<dbReference type="HOGENOM" id="CLU_2963035_0_0_1"/>
<protein>
    <submittedName>
        <fullName evidence="1">Uncharacterized protein</fullName>
    </submittedName>
</protein>
<sequence>MRIQIVIDDQTKRRAALFSDSELLLRSNEKEPKKVCGACNCRLPSDPFTGEIYMFYPTL</sequence>
<dbReference type="InParanoid" id="K1QHE5"/>
<accession>K1QHE5</accession>
<proteinExistence type="predicted"/>
<organism evidence="1">
    <name type="scientific">Magallana gigas</name>
    <name type="common">Pacific oyster</name>
    <name type="synonym">Crassostrea gigas</name>
    <dbReference type="NCBI Taxonomy" id="29159"/>
    <lineage>
        <taxon>Eukaryota</taxon>
        <taxon>Metazoa</taxon>
        <taxon>Spiralia</taxon>
        <taxon>Lophotrochozoa</taxon>
        <taxon>Mollusca</taxon>
        <taxon>Bivalvia</taxon>
        <taxon>Autobranchia</taxon>
        <taxon>Pteriomorphia</taxon>
        <taxon>Ostreida</taxon>
        <taxon>Ostreoidea</taxon>
        <taxon>Ostreidae</taxon>
        <taxon>Magallana</taxon>
    </lineage>
</organism>
<gene>
    <name evidence="1" type="ORF">CGI_10024164</name>
</gene>
<name>K1QHE5_MAGGI</name>
<dbReference type="AlphaFoldDB" id="K1QHE5"/>
<reference evidence="1" key="1">
    <citation type="journal article" date="2012" name="Nature">
        <title>The oyster genome reveals stress adaptation and complexity of shell formation.</title>
        <authorList>
            <person name="Zhang G."/>
            <person name="Fang X."/>
            <person name="Guo X."/>
            <person name="Li L."/>
            <person name="Luo R."/>
            <person name="Xu F."/>
            <person name="Yang P."/>
            <person name="Zhang L."/>
            <person name="Wang X."/>
            <person name="Qi H."/>
            <person name="Xiong Z."/>
            <person name="Que H."/>
            <person name="Xie Y."/>
            <person name="Holland P.W."/>
            <person name="Paps J."/>
            <person name="Zhu Y."/>
            <person name="Wu F."/>
            <person name="Chen Y."/>
            <person name="Wang J."/>
            <person name="Peng C."/>
            <person name="Meng J."/>
            <person name="Yang L."/>
            <person name="Liu J."/>
            <person name="Wen B."/>
            <person name="Zhang N."/>
            <person name="Huang Z."/>
            <person name="Zhu Q."/>
            <person name="Feng Y."/>
            <person name="Mount A."/>
            <person name="Hedgecock D."/>
            <person name="Xu Z."/>
            <person name="Liu Y."/>
            <person name="Domazet-Loso T."/>
            <person name="Du Y."/>
            <person name="Sun X."/>
            <person name="Zhang S."/>
            <person name="Liu B."/>
            <person name="Cheng P."/>
            <person name="Jiang X."/>
            <person name="Li J."/>
            <person name="Fan D."/>
            <person name="Wang W."/>
            <person name="Fu W."/>
            <person name="Wang T."/>
            <person name="Wang B."/>
            <person name="Zhang J."/>
            <person name="Peng Z."/>
            <person name="Li Y."/>
            <person name="Li N."/>
            <person name="Wang J."/>
            <person name="Chen M."/>
            <person name="He Y."/>
            <person name="Tan F."/>
            <person name="Song X."/>
            <person name="Zheng Q."/>
            <person name="Huang R."/>
            <person name="Yang H."/>
            <person name="Du X."/>
            <person name="Chen L."/>
            <person name="Yang M."/>
            <person name="Gaffney P.M."/>
            <person name="Wang S."/>
            <person name="Luo L."/>
            <person name="She Z."/>
            <person name="Ming Y."/>
            <person name="Huang W."/>
            <person name="Zhang S."/>
            <person name="Huang B."/>
            <person name="Zhang Y."/>
            <person name="Qu T."/>
            <person name="Ni P."/>
            <person name="Miao G."/>
            <person name="Wang J."/>
            <person name="Wang Q."/>
            <person name="Steinberg C.E."/>
            <person name="Wang H."/>
            <person name="Li N."/>
            <person name="Qian L."/>
            <person name="Zhang G."/>
            <person name="Li Y."/>
            <person name="Yang H."/>
            <person name="Liu X."/>
            <person name="Wang J."/>
            <person name="Yin Y."/>
            <person name="Wang J."/>
        </authorList>
    </citation>
    <scope>NUCLEOTIDE SEQUENCE [LARGE SCALE GENOMIC DNA]</scope>
    <source>
        <strain evidence="1">05x7-T-G4-1.051#20</strain>
    </source>
</reference>
<dbReference type="EMBL" id="JH817566">
    <property type="protein sequence ID" value="EKC36237.1"/>
    <property type="molecule type" value="Genomic_DNA"/>
</dbReference>
<evidence type="ECO:0000313" key="1">
    <source>
        <dbReference type="EMBL" id="EKC36237.1"/>
    </source>
</evidence>